<dbReference type="PANTHER" id="PTHR14659:SF1">
    <property type="entry name" value="ALPHA- AND GAMMA-ADAPTIN-BINDING PROTEIN P34"/>
    <property type="match status" value="1"/>
</dbReference>
<reference evidence="1 2" key="1">
    <citation type="submission" date="2015-04" db="EMBL/GenBank/DDBJ databases">
        <authorList>
            <person name="Syromyatnikov M.Y."/>
            <person name="Popov V.N."/>
        </authorList>
    </citation>
    <scope>NUCLEOTIDE SEQUENCE [LARGE SCALE GENOMIC DNA]</scope>
</reference>
<proteinExistence type="predicted"/>
<keyword evidence="2" id="KW-1185">Reference proteome</keyword>
<gene>
    <name evidence="1" type="ORF">CLUMA_CG011888</name>
</gene>
<dbReference type="Proteomes" id="UP000183832">
    <property type="component" value="Unassembled WGS sequence"/>
</dbReference>
<dbReference type="Gene3D" id="3.40.50.11960">
    <property type="match status" value="1"/>
</dbReference>
<dbReference type="Pfam" id="PF10199">
    <property type="entry name" value="Adaptin_binding"/>
    <property type="match status" value="1"/>
</dbReference>
<protein>
    <submittedName>
        <fullName evidence="1">CLUMA_CG011888, isoform A</fullName>
    </submittedName>
</protein>
<evidence type="ECO:0000313" key="2">
    <source>
        <dbReference type="Proteomes" id="UP000183832"/>
    </source>
</evidence>
<name>A0A1J1IJB8_9DIPT</name>
<dbReference type="PANTHER" id="PTHR14659">
    <property type="entry name" value="ALPHA- AND GAMMA-ADAPTIN-BINDING PROTEIN P34"/>
    <property type="match status" value="1"/>
</dbReference>
<sequence>MDFPVILVVSNCAQTSALDVIANIRKISNNEQNHKSNDSTLYLHDINTKYYNTQVALFPIDEVEKLSALEKNAVEGFLIYFDSKDRTTLDILDQYVEFIKFYNIEFCIMLCQKLSDDITTGVTFKCIKDCYHMLDIIELEKEDECDDSEDDCFNPSGYEELAQALRSFIWSNVDVNHVSTNGESRMSIVEKDNDDNPSEEVDVEGELENFEKLLNQMMQFRPATSNMSREDRLNCAQEFAEIFEKLIMQDEDVDN</sequence>
<evidence type="ECO:0000313" key="1">
    <source>
        <dbReference type="EMBL" id="CRK98537.1"/>
    </source>
</evidence>
<dbReference type="InterPro" id="IPR019341">
    <property type="entry name" value="Alpha/Gamma-adaptin-bd_p34"/>
</dbReference>
<accession>A0A1J1IJB8</accession>
<dbReference type="OrthoDB" id="10261384at2759"/>
<dbReference type="STRING" id="568069.A0A1J1IJB8"/>
<dbReference type="AlphaFoldDB" id="A0A1J1IJB8"/>
<dbReference type="EMBL" id="CVRI01000047">
    <property type="protein sequence ID" value="CRK98537.1"/>
    <property type="molecule type" value="Genomic_DNA"/>
</dbReference>
<organism evidence="1 2">
    <name type="scientific">Clunio marinus</name>
    <dbReference type="NCBI Taxonomy" id="568069"/>
    <lineage>
        <taxon>Eukaryota</taxon>
        <taxon>Metazoa</taxon>
        <taxon>Ecdysozoa</taxon>
        <taxon>Arthropoda</taxon>
        <taxon>Hexapoda</taxon>
        <taxon>Insecta</taxon>
        <taxon>Pterygota</taxon>
        <taxon>Neoptera</taxon>
        <taxon>Endopterygota</taxon>
        <taxon>Diptera</taxon>
        <taxon>Nematocera</taxon>
        <taxon>Chironomoidea</taxon>
        <taxon>Chironomidae</taxon>
        <taxon>Clunio</taxon>
    </lineage>
</organism>